<dbReference type="InterPro" id="IPR032466">
    <property type="entry name" value="Metal_Hydrolase"/>
</dbReference>
<dbReference type="Gene3D" id="2.30.40.10">
    <property type="entry name" value="Urease, subunit C, domain 1"/>
    <property type="match status" value="1"/>
</dbReference>
<keyword evidence="3" id="KW-1185">Reference proteome</keyword>
<accession>A0A5B8Z6Z9</accession>
<proteinExistence type="predicted"/>
<dbReference type="RefSeq" id="WP_057772059.1">
    <property type="nucleotide sequence ID" value="NZ_CP042593.1"/>
</dbReference>
<dbReference type="GO" id="GO:0016810">
    <property type="term" value="F:hydrolase activity, acting on carbon-nitrogen (but not peptide) bonds"/>
    <property type="evidence" value="ECO:0007669"/>
    <property type="project" value="InterPro"/>
</dbReference>
<reference evidence="3" key="1">
    <citation type="submission" date="2019-08" db="EMBL/GenBank/DDBJ databases">
        <authorList>
            <person name="Zheng X."/>
        </authorList>
    </citation>
    <scope>NUCLEOTIDE SEQUENCE [LARGE SCALE GENOMIC DNA]</scope>
    <source>
        <strain evidence="3">FJAT-25496</strain>
    </source>
</reference>
<dbReference type="OrthoDB" id="9767366at2"/>
<sequence length="537" mass="59863">MGKLWYGGNIYTMQSENHIVEAVFTRGNRIIELGAQKDLEKKYSTEITKRMNLLGGTMIPGFVDSHMHLIGHGEKLIRLDLSGCQSKAEVLMAVKNYSRKQEIGDWIIGEGWNENLWGQDAEPIFAHELEEIVPDHPVLLKRICRHALVANNSALRTANIDENTISPAGGVIEKDVNGQLTGIVKDQAQELIYNVLPKVSDTYLKNALRAAIKDAHQLGITGAHTEDLSYYGGYNQTYQAFRQVIEEEEGYLFRAHLLVHHLVVDDMKAAGEHYLSGNEWIEFGAMKIFADGALGGRTALLSHPYADDPSTSGVAIFTQEELDELVKKAREYELPVAVHAIGDLAFEMVLNSIEKHPLKGDGRDRLIHAQILREELIDRVRQLPVILDIQPRFLASDFPWVIDRIGKNRVGCYYSWKTLLQNGLHCAGGSDAPIEPLNPLLGIHAAVTRTNVDDPAKTVYHPLECLSAFEAVSLFTKGSAYAACHEKDRGVMKEGFLADFTILNDDIFKINPEKIPYIAISKTVIGGKIVYDSEVEK</sequence>
<gene>
    <name evidence="2" type="ORF">FSZ17_17655</name>
</gene>
<evidence type="ECO:0000313" key="2">
    <source>
        <dbReference type="EMBL" id="QED48942.1"/>
    </source>
</evidence>
<dbReference type="Proteomes" id="UP000321555">
    <property type="component" value="Chromosome"/>
</dbReference>
<dbReference type="PANTHER" id="PTHR22642">
    <property type="entry name" value="IMIDAZOLONEPROPIONASE"/>
    <property type="match status" value="1"/>
</dbReference>
<dbReference type="CDD" id="cd01300">
    <property type="entry name" value="YtcJ_like"/>
    <property type="match status" value="1"/>
</dbReference>
<dbReference type="AlphaFoldDB" id="A0A5B8Z6Z9"/>
<dbReference type="PANTHER" id="PTHR22642:SF2">
    <property type="entry name" value="PROTEIN LONG AFTER FAR-RED 3"/>
    <property type="match status" value="1"/>
</dbReference>
<dbReference type="SUPFAM" id="SSF51556">
    <property type="entry name" value="Metallo-dependent hydrolases"/>
    <property type="match status" value="1"/>
</dbReference>
<dbReference type="KEGG" id="bda:FSZ17_17655"/>
<dbReference type="STRING" id="1742359.GCA_001439625_02702"/>
<dbReference type="Gene3D" id="3.10.310.70">
    <property type="match status" value="1"/>
</dbReference>
<feature type="domain" description="Amidohydrolase 3" evidence="1">
    <location>
        <begin position="52"/>
        <end position="531"/>
    </location>
</feature>
<name>A0A5B8Z6Z9_CYTDA</name>
<dbReference type="EMBL" id="CP042593">
    <property type="protein sequence ID" value="QED48942.1"/>
    <property type="molecule type" value="Genomic_DNA"/>
</dbReference>
<organism evidence="2 3">
    <name type="scientific">Cytobacillus dafuensis</name>
    <name type="common">Bacillus dafuensis</name>
    <dbReference type="NCBI Taxonomy" id="1742359"/>
    <lineage>
        <taxon>Bacteria</taxon>
        <taxon>Bacillati</taxon>
        <taxon>Bacillota</taxon>
        <taxon>Bacilli</taxon>
        <taxon>Bacillales</taxon>
        <taxon>Bacillaceae</taxon>
        <taxon>Cytobacillus</taxon>
    </lineage>
</organism>
<evidence type="ECO:0000259" key="1">
    <source>
        <dbReference type="Pfam" id="PF07969"/>
    </source>
</evidence>
<dbReference type="Pfam" id="PF07969">
    <property type="entry name" value="Amidohydro_3"/>
    <property type="match status" value="1"/>
</dbReference>
<keyword evidence="2" id="KW-0378">Hydrolase</keyword>
<dbReference type="SUPFAM" id="SSF51338">
    <property type="entry name" value="Composite domain of metallo-dependent hydrolases"/>
    <property type="match status" value="1"/>
</dbReference>
<dbReference type="InterPro" id="IPR013108">
    <property type="entry name" value="Amidohydro_3"/>
</dbReference>
<dbReference type="InterPro" id="IPR033932">
    <property type="entry name" value="YtcJ-like"/>
</dbReference>
<dbReference type="Gene3D" id="3.20.20.140">
    <property type="entry name" value="Metal-dependent hydrolases"/>
    <property type="match status" value="1"/>
</dbReference>
<evidence type="ECO:0000313" key="3">
    <source>
        <dbReference type="Proteomes" id="UP000321555"/>
    </source>
</evidence>
<protein>
    <submittedName>
        <fullName evidence="2">Amidohydrolase</fullName>
    </submittedName>
</protein>
<dbReference type="InterPro" id="IPR011059">
    <property type="entry name" value="Metal-dep_hydrolase_composite"/>
</dbReference>